<feature type="compositionally biased region" description="Gly residues" evidence="1">
    <location>
        <begin position="74"/>
        <end position="83"/>
    </location>
</feature>
<dbReference type="EMBL" id="CP031417">
    <property type="protein sequence ID" value="AXK80322.1"/>
    <property type="molecule type" value="Genomic_DNA"/>
</dbReference>
<name>A0A345ZTS5_9HYPH</name>
<dbReference type="RefSeq" id="WP_115689858.1">
    <property type="nucleotide sequence ID" value="NZ_CP031417.1"/>
</dbReference>
<proteinExistence type="predicted"/>
<dbReference type="KEGG" id="ptaw:DW352_07210"/>
<sequence>MTIASTGAFAQTMGATAGVDFGAPAYQAYQQHGAYQARTDGSESYASAERVRTPIPRAAPSSRRIDPRVEGAGYVTGGGVSLR</sequence>
<feature type="region of interest" description="Disordered" evidence="1">
    <location>
        <begin position="57"/>
        <end position="83"/>
    </location>
</feature>
<dbReference type="AlphaFoldDB" id="A0A345ZTS5"/>
<gene>
    <name evidence="2" type="ORF">DW352_07210</name>
</gene>
<organism evidence="2 3">
    <name type="scientific">Pseudolabrys taiwanensis</name>
    <dbReference type="NCBI Taxonomy" id="331696"/>
    <lineage>
        <taxon>Bacteria</taxon>
        <taxon>Pseudomonadati</taxon>
        <taxon>Pseudomonadota</taxon>
        <taxon>Alphaproteobacteria</taxon>
        <taxon>Hyphomicrobiales</taxon>
        <taxon>Xanthobacteraceae</taxon>
        <taxon>Pseudolabrys</taxon>
    </lineage>
</organism>
<keyword evidence="3" id="KW-1185">Reference proteome</keyword>
<evidence type="ECO:0000256" key="1">
    <source>
        <dbReference type="SAM" id="MobiDB-lite"/>
    </source>
</evidence>
<dbReference type="Proteomes" id="UP000254889">
    <property type="component" value="Chromosome"/>
</dbReference>
<evidence type="ECO:0000313" key="2">
    <source>
        <dbReference type="EMBL" id="AXK80322.1"/>
    </source>
</evidence>
<evidence type="ECO:0000313" key="3">
    <source>
        <dbReference type="Proteomes" id="UP000254889"/>
    </source>
</evidence>
<protein>
    <submittedName>
        <fullName evidence="2">Uncharacterized protein</fullName>
    </submittedName>
</protein>
<accession>A0A345ZTS5</accession>
<reference evidence="2 3" key="1">
    <citation type="submission" date="2018-07" db="EMBL/GenBank/DDBJ databases">
        <authorList>
            <person name="Quirk P.G."/>
            <person name="Krulwich T.A."/>
        </authorList>
    </citation>
    <scope>NUCLEOTIDE SEQUENCE [LARGE SCALE GENOMIC DNA]</scope>
    <source>
        <strain evidence="2 3">CC-BB4</strain>
    </source>
</reference>